<name>A0A934R8J4_9BACT</name>
<dbReference type="Proteomes" id="UP000658278">
    <property type="component" value="Unassembled WGS sequence"/>
</dbReference>
<dbReference type="NCBIfam" id="TIGR04096">
    <property type="entry name" value="dnd_rel_methyl"/>
    <property type="match status" value="1"/>
</dbReference>
<dbReference type="AlphaFoldDB" id="A0A934R8J4"/>
<sequence>MNSSEYRTALAALSYGKRLPGALYILDPGETSERIPQDLLITFSELRRRLEIGPEFNLLKLHLAAPKVSFLSYPDFDRNPHPELKASVIVDLVTGKVRRDDYSKRANPPILHRKETFLPPDDLRRRKFAKLTKQEEEAGLLKETSRIGFRLNWDKLVAEAGYGFRGHRLEKLEADPEPKSPKLPHPRKVARHKTAIVRRDLSKPVKTLLELNQLRRNESFFDYGCGYGGDVEGISRLGYSASGWDPVHASDEAKSKADVVNLGFVLNVIEDPAERVEVLADAWQHAERLLVVSTLISGQEAYENIRNYGDGVITSRNTFQKFFEPAEIQSLIEDTLHVDAVPVALGIYFAFQNQADYHDFIASRSRRFIDWESLSRKLGLLQALRAKRDPYETHRELLDRFWESVLELGRLPRDNEFEDLAEVRKACSSLPKALQLFIDRFGEPTFEAARLRRKEDLLVFVAASQLREQIPFSHLSERLQRDLRSFFGNYTNAQDQARELMFAAGDPDELELAVRTLDFGWVDENEGHFTIHRSLLDELPAILRVYIECGARLYGDPRAADLTKIHLHSGKLTFTYYEDFENTGFPELTLRIKVDLRKLFVNVFEHPSGPDRQLLFFKKRFISSDHPGRRKIEILSDRLRAMGITESNVGHGISKGDFEAAIARAGLTRALTK</sequence>
<dbReference type="RefSeq" id="WP_200276113.1">
    <property type="nucleotide sequence ID" value="NZ_JAENII010000002.1"/>
</dbReference>
<protein>
    <submittedName>
        <fullName evidence="1">DNA phosphorothioation-associated putative methyltransferase</fullName>
    </submittedName>
</protein>
<keyword evidence="2" id="KW-1185">Reference proteome</keyword>
<keyword evidence="1" id="KW-0489">Methyltransferase</keyword>
<proteinExistence type="predicted"/>
<dbReference type="GO" id="GO:0008168">
    <property type="term" value="F:methyltransferase activity"/>
    <property type="evidence" value="ECO:0007669"/>
    <property type="project" value="UniProtKB-KW"/>
</dbReference>
<dbReference type="GO" id="GO:0032259">
    <property type="term" value="P:methylation"/>
    <property type="evidence" value="ECO:0007669"/>
    <property type="project" value="UniProtKB-KW"/>
</dbReference>
<evidence type="ECO:0000313" key="1">
    <source>
        <dbReference type="EMBL" id="MBK1825938.1"/>
    </source>
</evidence>
<dbReference type="InterPro" id="IPR029063">
    <property type="entry name" value="SAM-dependent_MTases_sf"/>
</dbReference>
<dbReference type="InterPro" id="IPR024019">
    <property type="entry name" value="CHP04096"/>
</dbReference>
<organism evidence="1 2">
    <name type="scientific">Haloferula rosea</name>
    <dbReference type="NCBI Taxonomy" id="490093"/>
    <lineage>
        <taxon>Bacteria</taxon>
        <taxon>Pseudomonadati</taxon>
        <taxon>Verrucomicrobiota</taxon>
        <taxon>Verrucomicrobiia</taxon>
        <taxon>Verrucomicrobiales</taxon>
        <taxon>Verrucomicrobiaceae</taxon>
        <taxon>Haloferula</taxon>
    </lineage>
</organism>
<keyword evidence="1" id="KW-0808">Transferase</keyword>
<reference evidence="1" key="1">
    <citation type="submission" date="2021-01" db="EMBL/GenBank/DDBJ databases">
        <title>Modified the classification status of verrucomicrobia.</title>
        <authorList>
            <person name="Feng X."/>
        </authorList>
    </citation>
    <scope>NUCLEOTIDE SEQUENCE</scope>
    <source>
        <strain evidence="1">KCTC 22201</strain>
    </source>
</reference>
<evidence type="ECO:0000313" key="2">
    <source>
        <dbReference type="Proteomes" id="UP000658278"/>
    </source>
</evidence>
<gene>
    <name evidence="1" type="ORF">JIN81_02820</name>
</gene>
<comment type="caution">
    <text evidence="1">The sequence shown here is derived from an EMBL/GenBank/DDBJ whole genome shotgun (WGS) entry which is preliminary data.</text>
</comment>
<dbReference type="SUPFAM" id="SSF53335">
    <property type="entry name" value="S-adenosyl-L-methionine-dependent methyltransferases"/>
    <property type="match status" value="1"/>
</dbReference>
<accession>A0A934R8J4</accession>
<dbReference type="EMBL" id="JAENII010000002">
    <property type="protein sequence ID" value="MBK1825938.1"/>
    <property type="molecule type" value="Genomic_DNA"/>
</dbReference>